<dbReference type="Gene3D" id="3.40.190.170">
    <property type="entry name" value="Bacterial extracellular solute-binding protein, family 7"/>
    <property type="match status" value="1"/>
</dbReference>
<feature type="signal peptide" evidence="5">
    <location>
        <begin position="1"/>
        <end position="29"/>
    </location>
</feature>
<evidence type="ECO:0000313" key="6">
    <source>
        <dbReference type="EMBL" id="QEM84049.2"/>
    </source>
</evidence>
<proteinExistence type="inferred from homology"/>
<evidence type="ECO:0000256" key="4">
    <source>
        <dbReference type="ARBA" id="ARBA00022729"/>
    </source>
</evidence>
<organism evidence="6 7">
    <name type="scientific">Halomonas binhaiensis</name>
    <dbReference type="NCBI Taxonomy" id="2562282"/>
    <lineage>
        <taxon>Bacteria</taxon>
        <taxon>Pseudomonadati</taxon>
        <taxon>Pseudomonadota</taxon>
        <taxon>Gammaproteobacteria</taxon>
        <taxon>Oceanospirillales</taxon>
        <taxon>Halomonadaceae</taxon>
        <taxon>Halomonas</taxon>
    </lineage>
</organism>
<keyword evidence="7" id="KW-1185">Reference proteome</keyword>
<keyword evidence="4 5" id="KW-0732">Signal</keyword>
<sequence>MSCSKPFSRTRRLAMRLAPRMLVAAIATAGVTAMAEAETLTFAHVYETSEPYHQWALWAADEIEKRTDGRYSIEVHPASSLGKEADINEGLSLGTVDLIFTGSQFAGRSYGPVGIAGAPYMFRDFEHWKAYAHSDLFKEIAQGYEDATGNVPLAMNYYGARHVTSNKPILTPEDMKGLKIRVPNAPLYMMFPKAVGANPTPLAFSEVYLALQQGVVDAQENPLPTIKAKAFYEVQSDINLTGHTIDSLITIASGSLWSSLSDEDKDVFRDVYEEAGERITDDIRQQEQELVSWFEEKGVKVNEVDTGPFREAVLPAHNGPDATWDQETYDRLQALGQ</sequence>
<protein>
    <submittedName>
        <fullName evidence="6">Sialic acid TRAP transporter substrate-binding protein SiaP</fullName>
    </submittedName>
</protein>
<dbReference type="AlphaFoldDB" id="A0A856QW32"/>
<dbReference type="NCBIfam" id="TIGR00787">
    <property type="entry name" value="dctP"/>
    <property type="match status" value="1"/>
</dbReference>
<dbReference type="NCBIfam" id="NF037995">
    <property type="entry name" value="TRAP_S1"/>
    <property type="match status" value="1"/>
</dbReference>
<dbReference type="InterPro" id="IPR018389">
    <property type="entry name" value="DctP_fam"/>
</dbReference>
<dbReference type="PANTHER" id="PTHR33376">
    <property type="match status" value="1"/>
</dbReference>
<dbReference type="Pfam" id="PF03480">
    <property type="entry name" value="DctP"/>
    <property type="match status" value="1"/>
</dbReference>
<gene>
    <name evidence="6" type="ORF">E4T21_11230</name>
</gene>
<name>A0A856QW32_9GAMM</name>
<evidence type="ECO:0000256" key="3">
    <source>
        <dbReference type="ARBA" id="ARBA00022448"/>
    </source>
</evidence>
<dbReference type="InterPro" id="IPR038404">
    <property type="entry name" value="TRAP_DctP_sf"/>
</dbReference>
<comment type="similarity">
    <text evidence="2">Belongs to the bacterial solute-binding protein 7 family.</text>
</comment>
<dbReference type="EMBL" id="CP038437">
    <property type="protein sequence ID" value="QEM84049.2"/>
    <property type="molecule type" value="Genomic_DNA"/>
</dbReference>
<evidence type="ECO:0000256" key="5">
    <source>
        <dbReference type="SAM" id="SignalP"/>
    </source>
</evidence>
<dbReference type="InterPro" id="IPR004682">
    <property type="entry name" value="TRAP_DctP"/>
</dbReference>
<evidence type="ECO:0000313" key="7">
    <source>
        <dbReference type="Proteomes" id="UP000324285"/>
    </source>
</evidence>
<accession>A0A856QW32</accession>
<comment type="subcellular location">
    <subcellularLocation>
        <location evidence="1">Cell envelope</location>
    </subcellularLocation>
</comment>
<dbReference type="GO" id="GO:0030288">
    <property type="term" value="C:outer membrane-bounded periplasmic space"/>
    <property type="evidence" value="ECO:0007669"/>
    <property type="project" value="InterPro"/>
</dbReference>
<evidence type="ECO:0000256" key="2">
    <source>
        <dbReference type="ARBA" id="ARBA00009023"/>
    </source>
</evidence>
<feature type="chain" id="PRO_5033055776" evidence="5">
    <location>
        <begin position="30"/>
        <end position="337"/>
    </location>
</feature>
<dbReference type="PANTHER" id="PTHR33376:SF4">
    <property type="entry name" value="SIALIC ACID-BINDING PERIPLASMIC PROTEIN SIAP"/>
    <property type="match status" value="1"/>
</dbReference>
<evidence type="ECO:0000256" key="1">
    <source>
        <dbReference type="ARBA" id="ARBA00004196"/>
    </source>
</evidence>
<dbReference type="Proteomes" id="UP000324285">
    <property type="component" value="Chromosome"/>
</dbReference>
<dbReference type="GO" id="GO:0055085">
    <property type="term" value="P:transmembrane transport"/>
    <property type="evidence" value="ECO:0007669"/>
    <property type="project" value="InterPro"/>
</dbReference>
<keyword evidence="3" id="KW-0813">Transport</keyword>
<dbReference type="RefSeq" id="WP_205423381.1">
    <property type="nucleotide sequence ID" value="NZ_CP038437.2"/>
</dbReference>
<dbReference type="KEGG" id="hbh:E4T21_11230"/>
<dbReference type="CDD" id="cd13672">
    <property type="entry name" value="PBP2_TRAP_Siap"/>
    <property type="match status" value="1"/>
</dbReference>
<dbReference type="PIRSF" id="PIRSF006470">
    <property type="entry name" value="DctB"/>
    <property type="match status" value="1"/>
</dbReference>
<reference evidence="6" key="1">
    <citation type="submission" date="2021-02" db="EMBL/GenBank/DDBJ databases">
        <title>Strain Y2R2, a novel species of the genus Halomonas.</title>
        <authorList>
            <person name="Huang H."/>
        </authorList>
    </citation>
    <scope>NUCLEOTIDE SEQUENCE</scope>
    <source>
        <strain evidence="6">Y2R2</strain>
    </source>
</reference>